<dbReference type="SMART" id="SM00564">
    <property type="entry name" value="PQQ"/>
    <property type="match status" value="6"/>
</dbReference>
<proteinExistence type="predicted"/>
<sequence>MMKQTRILSRGMTAGLVSGVLILAACAEKQTYLPGLREDVRSVLQDPALAEPLVDNNATNTARALALPAAVTNAAWTHAIGTPQYRVSHPALRANPQLAWSADIGNGDSRKLRITADPVVANGLIYTLDSGAKVTATSTNGGTVWSRDLTPPTDREGEGTGGGLAVDGSTLYVSIGYGILAALDTATGGVRWTQELDATGSGTPTVAGDLVYLTAGDSTGWALRKSDGRIEWQTGASTSINNVLGAPAPAVSNQFAIFGFGSGEVQALFRQGGVPRWSTSVVGRRPGRAMSSVSDITSAPVISGDRVFVGNQSGRLGAMNVDSGERLWTARDGAIGPVWPAGDSVFALSDLNELLRLDASDGSRIWGVPLPNFVKQKPKRQSEVYGNYGPIIAGGRVIVASNDGVLRSFDPTNGALVGQVPIPDGATTAPVVAGGTLYVVSTKGKLLAFR</sequence>
<dbReference type="PANTHER" id="PTHR34512">
    <property type="entry name" value="CELL SURFACE PROTEIN"/>
    <property type="match status" value="1"/>
</dbReference>
<dbReference type="Gene3D" id="2.130.10.10">
    <property type="entry name" value="YVTN repeat-like/Quinoprotein amine dehydrogenase"/>
    <property type="match status" value="1"/>
</dbReference>
<dbReference type="PANTHER" id="PTHR34512:SF30">
    <property type="entry name" value="OUTER MEMBRANE PROTEIN ASSEMBLY FACTOR BAMB"/>
    <property type="match status" value="1"/>
</dbReference>
<gene>
    <name evidence="3" type="ORF">SAMN04488523_11336</name>
</gene>
<accession>A0A1I2ESD0</accession>
<dbReference type="SUPFAM" id="SSF50998">
    <property type="entry name" value="Quinoprotein alcohol dehydrogenase-like"/>
    <property type="match status" value="1"/>
</dbReference>
<dbReference type="InterPro" id="IPR018391">
    <property type="entry name" value="PQQ_b-propeller_rpt"/>
</dbReference>
<dbReference type="RefSeq" id="WP_245766405.1">
    <property type="nucleotide sequence ID" value="NZ_FOMW01000013.1"/>
</dbReference>
<evidence type="ECO:0000256" key="1">
    <source>
        <dbReference type="SAM" id="MobiDB-lite"/>
    </source>
</evidence>
<keyword evidence="4" id="KW-1185">Reference proteome</keyword>
<feature type="domain" description="Pyrrolo-quinoline quinone repeat" evidence="2">
    <location>
        <begin position="133"/>
        <end position="366"/>
    </location>
</feature>
<dbReference type="STRING" id="74348.SAMN04488523_11336"/>
<evidence type="ECO:0000313" key="3">
    <source>
        <dbReference type="EMBL" id="SFE95527.1"/>
    </source>
</evidence>
<dbReference type="PROSITE" id="PS51257">
    <property type="entry name" value="PROKAR_LIPOPROTEIN"/>
    <property type="match status" value="1"/>
</dbReference>
<feature type="region of interest" description="Disordered" evidence="1">
    <location>
        <begin position="143"/>
        <end position="162"/>
    </location>
</feature>
<evidence type="ECO:0000313" key="4">
    <source>
        <dbReference type="Proteomes" id="UP000198977"/>
    </source>
</evidence>
<protein>
    <submittedName>
        <fullName evidence="3">Outer membrane protein assembly factor BamB, contains PQQ-like beta-propeller repeat</fullName>
    </submittedName>
</protein>
<name>A0A1I2ESD0_9RHOB</name>
<reference evidence="3 4" key="1">
    <citation type="submission" date="2016-10" db="EMBL/GenBank/DDBJ databases">
        <authorList>
            <person name="de Groot N.N."/>
        </authorList>
    </citation>
    <scope>NUCLEOTIDE SEQUENCE [LARGE SCALE GENOMIC DNA]</scope>
    <source>
        <strain evidence="3 4">DSM 11443</strain>
    </source>
</reference>
<dbReference type="Pfam" id="PF13360">
    <property type="entry name" value="PQQ_2"/>
    <property type="match status" value="2"/>
</dbReference>
<dbReference type="InterPro" id="IPR011047">
    <property type="entry name" value="Quinoprotein_ADH-like_sf"/>
</dbReference>
<dbReference type="InterPro" id="IPR015943">
    <property type="entry name" value="WD40/YVTN_repeat-like_dom_sf"/>
</dbReference>
<dbReference type="Proteomes" id="UP000198977">
    <property type="component" value="Unassembled WGS sequence"/>
</dbReference>
<dbReference type="InterPro" id="IPR002372">
    <property type="entry name" value="PQQ_rpt_dom"/>
</dbReference>
<organism evidence="3 4">
    <name type="scientific">Sulfitobacter brevis</name>
    <dbReference type="NCBI Taxonomy" id="74348"/>
    <lineage>
        <taxon>Bacteria</taxon>
        <taxon>Pseudomonadati</taxon>
        <taxon>Pseudomonadota</taxon>
        <taxon>Alphaproteobacteria</taxon>
        <taxon>Rhodobacterales</taxon>
        <taxon>Roseobacteraceae</taxon>
        <taxon>Sulfitobacter</taxon>
    </lineage>
</organism>
<feature type="domain" description="Pyrrolo-quinoline quinone repeat" evidence="2">
    <location>
        <begin position="382"/>
        <end position="449"/>
    </location>
</feature>
<evidence type="ECO:0000259" key="2">
    <source>
        <dbReference type="Pfam" id="PF13360"/>
    </source>
</evidence>
<dbReference type="EMBL" id="FOMW01000013">
    <property type="protein sequence ID" value="SFE95527.1"/>
    <property type="molecule type" value="Genomic_DNA"/>
</dbReference>
<dbReference type="AlphaFoldDB" id="A0A1I2ESD0"/>